<feature type="compositionally biased region" description="Low complexity" evidence="1">
    <location>
        <begin position="272"/>
        <end position="299"/>
    </location>
</feature>
<feature type="region of interest" description="Disordered" evidence="1">
    <location>
        <begin position="238"/>
        <end position="299"/>
    </location>
</feature>
<dbReference type="WBParaSite" id="EEL_0000135701-mRNA-1">
    <property type="protein sequence ID" value="EEL_0000135701-mRNA-1"/>
    <property type="gene ID" value="EEL_0000135701"/>
</dbReference>
<feature type="compositionally biased region" description="Polar residues" evidence="1">
    <location>
        <begin position="238"/>
        <end position="269"/>
    </location>
</feature>
<feature type="region of interest" description="Disordered" evidence="1">
    <location>
        <begin position="1"/>
        <end position="20"/>
    </location>
</feature>
<dbReference type="AlphaFoldDB" id="A0A0R3RIP9"/>
<keyword evidence="2" id="KW-1185">Reference proteome</keyword>
<dbReference type="STRING" id="1147741.A0A0R3RIP9"/>
<evidence type="ECO:0000313" key="3">
    <source>
        <dbReference type="WBParaSite" id="EEL_0000135701-mRNA-1"/>
    </source>
</evidence>
<sequence>MYPFKISSDSKVNKSEGENLQPKVLNRTDRKILLRMKQSPLRIINIALNSPLNIFIRNEEKCKQNRDCTDKEFCWNGCCFSRGDPCLTDDHCSAGLMCSKLSESKNGVCIFVKREDNIKNVTSQTNKSEITLASGGVIKTNGLKETKLETILTHKDESDIMNETAIEFTSNLIGEAMSLKEIIATDHPSAKIEINIFDGEVPTESSSLFISFPNTSNEKTTEVSSSPTTKITILSSPATETTVESMSPSSHVTENITESMSPSSFVTEMTSDDLSSMSSSSFATEVTTESTSPSSLATE</sequence>
<evidence type="ECO:0000313" key="2">
    <source>
        <dbReference type="Proteomes" id="UP000050640"/>
    </source>
</evidence>
<evidence type="ECO:0000256" key="1">
    <source>
        <dbReference type="SAM" id="MobiDB-lite"/>
    </source>
</evidence>
<accession>A0A0R3RIP9</accession>
<proteinExistence type="predicted"/>
<dbReference type="Proteomes" id="UP000050640">
    <property type="component" value="Unplaced"/>
</dbReference>
<reference evidence="3" key="1">
    <citation type="submission" date="2017-02" db="UniProtKB">
        <authorList>
            <consortium name="WormBaseParasite"/>
        </authorList>
    </citation>
    <scope>IDENTIFICATION</scope>
</reference>
<protein>
    <submittedName>
        <fullName evidence="3">EB domain-containing protein</fullName>
    </submittedName>
</protein>
<organism evidence="2 3">
    <name type="scientific">Elaeophora elaphi</name>
    <dbReference type="NCBI Taxonomy" id="1147741"/>
    <lineage>
        <taxon>Eukaryota</taxon>
        <taxon>Metazoa</taxon>
        <taxon>Ecdysozoa</taxon>
        <taxon>Nematoda</taxon>
        <taxon>Chromadorea</taxon>
        <taxon>Rhabditida</taxon>
        <taxon>Spirurina</taxon>
        <taxon>Spiruromorpha</taxon>
        <taxon>Filarioidea</taxon>
        <taxon>Onchocercidae</taxon>
        <taxon>Elaeophora</taxon>
    </lineage>
</organism>
<name>A0A0R3RIP9_9BILA</name>